<dbReference type="Gene3D" id="4.10.60.10">
    <property type="entry name" value="Zinc finger, CCHC-type"/>
    <property type="match status" value="1"/>
</dbReference>
<dbReference type="InterPro" id="IPR001878">
    <property type="entry name" value="Znf_CCHC"/>
</dbReference>
<feature type="non-terminal residue" evidence="3">
    <location>
        <position position="183"/>
    </location>
</feature>
<dbReference type="InterPro" id="IPR036875">
    <property type="entry name" value="Znf_CCHC_sf"/>
</dbReference>
<gene>
    <name evidence="3" type="ORF">Tci_861775</name>
</gene>
<keyword evidence="1" id="KW-0863">Zinc-finger</keyword>
<accession>A0A699RTY6</accession>
<dbReference type="PROSITE" id="PS50158">
    <property type="entry name" value="ZF_CCHC"/>
    <property type="match status" value="1"/>
</dbReference>
<dbReference type="GO" id="GO:0003676">
    <property type="term" value="F:nucleic acid binding"/>
    <property type="evidence" value="ECO:0007669"/>
    <property type="project" value="InterPro"/>
</dbReference>
<proteinExistence type="predicted"/>
<organism evidence="3">
    <name type="scientific">Tanacetum cinerariifolium</name>
    <name type="common">Dalmatian daisy</name>
    <name type="synonym">Chrysanthemum cinerariifolium</name>
    <dbReference type="NCBI Taxonomy" id="118510"/>
    <lineage>
        <taxon>Eukaryota</taxon>
        <taxon>Viridiplantae</taxon>
        <taxon>Streptophyta</taxon>
        <taxon>Embryophyta</taxon>
        <taxon>Tracheophyta</taxon>
        <taxon>Spermatophyta</taxon>
        <taxon>Magnoliopsida</taxon>
        <taxon>eudicotyledons</taxon>
        <taxon>Gunneridae</taxon>
        <taxon>Pentapetalae</taxon>
        <taxon>asterids</taxon>
        <taxon>campanulids</taxon>
        <taxon>Asterales</taxon>
        <taxon>Asteraceae</taxon>
        <taxon>Asteroideae</taxon>
        <taxon>Anthemideae</taxon>
        <taxon>Anthemidinae</taxon>
        <taxon>Tanacetum</taxon>
    </lineage>
</organism>
<keyword evidence="1" id="KW-0479">Metal-binding</keyword>
<dbReference type="Pfam" id="PF00098">
    <property type="entry name" value="zf-CCHC"/>
    <property type="match status" value="1"/>
</dbReference>
<dbReference type="SMART" id="SM00343">
    <property type="entry name" value="ZnF_C2HC"/>
    <property type="match status" value="1"/>
</dbReference>
<dbReference type="GO" id="GO:0008270">
    <property type="term" value="F:zinc ion binding"/>
    <property type="evidence" value="ECO:0007669"/>
    <property type="project" value="UniProtKB-KW"/>
</dbReference>
<dbReference type="EMBL" id="BKCJ011122876">
    <property type="protein sequence ID" value="GFC89805.1"/>
    <property type="molecule type" value="Genomic_DNA"/>
</dbReference>
<dbReference type="SUPFAM" id="SSF57756">
    <property type="entry name" value="Retrovirus zinc finger-like domains"/>
    <property type="match status" value="1"/>
</dbReference>
<name>A0A699RTY6_TANCI</name>
<evidence type="ECO:0000259" key="2">
    <source>
        <dbReference type="PROSITE" id="PS50158"/>
    </source>
</evidence>
<reference evidence="3" key="1">
    <citation type="journal article" date="2019" name="Sci. Rep.">
        <title>Draft genome of Tanacetum cinerariifolium, the natural source of mosquito coil.</title>
        <authorList>
            <person name="Yamashiro T."/>
            <person name="Shiraishi A."/>
            <person name="Satake H."/>
            <person name="Nakayama K."/>
        </authorList>
    </citation>
    <scope>NUCLEOTIDE SEQUENCE</scope>
</reference>
<evidence type="ECO:0000313" key="3">
    <source>
        <dbReference type="EMBL" id="GFC89805.1"/>
    </source>
</evidence>
<evidence type="ECO:0000256" key="1">
    <source>
        <dbReference type="PROSITE-ProRule" id="PRU00047"/>
    </source>
</evidence>
<feature type="non-terminal residue" evidence="3">
    <location>
        <position position="1"/>
    </location>
</feature>
<feature type="domain" description="CCHC-type" evidence="2">
    <location>
        <begin position="67"/>
        <end position="83"/>
    </location>
</feature>
<sequence length="183" mass="20419">PTTYSVPSNSKTGSYKSSNVIKDVLHLFVADTEPEQQLAYEDLEQNAKRKIDFDRKESTRFNKQKVRCYKCQQRGHFARECRSKGGNDKQRYSSFKVKEIGKKEEDSKALVSVDTLVDWSNHDSESDEVIAAKEFGMIAGCNFADVIRAGANKLYNLINGANSEEANTSSDAGEFALIGVTSE</sequence>
<protein>
    <recommendedName>
        <fullName evidence="2">CCHC-type domain-containing protein</fullName>
    </recommendedName>
</protein>
<dbReference type="AlphaFoldDB" id="A0A699RTY6"/>
<keyword evidence="1" id="KW-0862">Zinc</keyword>
<comment type="caution">
    <text evidence="3">The sequence shown here is derived from an EMBL/GenBank/DDBJ whole genome shotgun (WGS) entry which is preliminary data.</text>
</comment>